<proteinExistence type="predicted"/>
<feature type="transmembrane region" description="Helical" evidence="1">
    <location>
        <begin position="12"/>
        <end position="32"/>
    </location>
</feature>
<sequence length="61" mass="6284">MIARQRRRGAVFGIPLLLALVTLAGLVIGLLGDGGYDIAAGLAMLLPVAVIAWSLGKARRG</sequence>
<feature type="transmembrane region" description="Helical" evidence="1">
    <location>
        <begin position="38"/>
        <end position="56"/>
    </location>
</feature>
<dbReference type="EMBL" id="JBDIMF010000004">
    <property type="protein sequence ID" value="MEN2787008.1"/>
    <property type="molecule type" value="Genomic_DNA"/>
</dbReference>
<keyword evidence="1" id="KW-1133">Transmembrane helix</keyword>
<comment type="caution">
    <text evidence="2">The sequence shown here is derived from an EMBL/GenBank/DDBJ whole genome shotgun (WGS) entry which is preliminary data.</text>
</comment>
<reference evidence="2 3" key="1">
    <citation type="submission" date="2024-05" db="EMBL/GenBank/DDBJ databases">
        <authorList>
            <person name="Liu Q."/>
            <person name="Xin Y.-H."/>
        </authorList>
    </citation>
    <scope>NUCLEOTIDE SEQUENCE [LARGE SCALE GENOMIC DNA]</scope>
    <source>
        <strain evidence="2 3">CGMCC 1.15349</strain>
    </source>
</reference>
<keyword evidence="1" id="KW-0812">Transmembrane</keyword>
<organism evidence="2 3">
    <name type="scientific">Sphingomonas qilianensis</name>
    <dbReference type="NCBI Taxonomy" id="1736690"/>
    <lineage>
        <taxon>Bacteria</taxon>
        <taxon>Pseudomonadati</taxon>
        <taxon>Pseudomonadota</taxon>
        <taxon>Alphaproteobacteria</taxon>
        <taxon>Sphingomonadales</taxon>
        <taxon>Sphingomonadaceae</taxon>
        <taxon>Sphingomonas</taxon>
    </lineage>
</organism>
<protein>
    <submittedName>
        <fullName evidence="2">Uncharacterized protein</fullName>
    </submittedName>
</protein>
<evidence type="ECO:0000256" key="1">
    <source>
        <dbReference type="SAM" id="Phobius"/>
    </source>
</evidence>
<dbReference type="RefSeq" id="WP_345865034.1">
    <property type="nucleotide sequence ID" value="NZ_JBDIMF010000004.1"/>
</dbReference>
<keyword evidence="3" id="KW-1185">Reference proteome</keyword>
<evidence type="ECO:0000313" key="3">
    <source>
        <dbReference type="Proteomes" id="UP001404104"/>
    </source>
</evidence>
<accession>A0ABU9XT57</accession>
<name>A0ABU9XT57_9SPHN</name>
<gene>
    <name evidence="2" type="ORF">ABC969_11325</name>
</gene>
<keyword evidence="1" id="KW-0472">Membrane</keyword>
<dbReference type="Proteomes" id="UP001404104">
    <property type="component" value="Unassembled WGS sequence"/>
</dbReference>
<evidence type="ECO:0000313" key="2">
    <source>
        <dbReference type="EMBL" id="MEN2787008.1"/>
    </source>
</evidence>